<dbReference type="InterPro" id="IPR019826">
    <property type="entry name" value="Carboxylesterase_B_AS"/>
</dbReference>
<protein>
    <recommendedName>
        <fullName evidence="6">Carboxylic ester hydrolase</fullName>
        <ecNumber evidence="6">3.1.1.-</ecNumber>
    </recommendedName>
</protein>
<dbReference type="SUPFAM" id="SSF53474">
    <property type="entry name" value="alpha/beta-Hydrolases"/>
    <property type="match status" value="1"/>
</dbReference>
<keyword evidence="6" id="KW-0732">Signal</keyword>
<dbReference type="EMBL" id="KP859356">
    <property type="protein sequence ID" value="AKZ17666.1"/>
    <property type="molecule type" value="mRNA"/>
</dbReference>
<feature type="domain" description="Carboxylesterase type B" evidence="7">
    <location>
        <begin position="26"/>
        <end position="533"/>
    </location>
</feature>
<evidence type="ECO:0000256" key="4">
    <source>
        <dbReference type="ARBA" id="ARBA00023157"/>
    </source>
</evidence>
<dbReference type="AlphaFoldDB" id="A0A0K1YW40"/>
<evidence type="ECO:0000256" key="1">
    <source>
        <dbReference type="ARBA" id="ARBA00005964"/>
    </source>
</evidence>
<dbReference type="InterPro" id="IPR002018">
    <property type="entry name" value="CarbesteraseB"/>
</dbReference>
<evidence type="ECO:0000256" key="5">
    <source>
        <dbReference type="ARBA" id="ARBA00023180"/>
    </source>
</evidence>
<dbReference type="PANTHER" id="PTHR11559">
    <property type="entry name" value="CARBOXYLESTERASE"/>
    <property type="match status" value="1"/>
</dbReference>
<comment type="similarity">
    <text evidence="1 6">Belongs to the type-B carboxylesterase/lipase family.</text>
</comment>
<evidence type="ECO:0000256" key="2">
    <source>
        <dbReference type="ARBA" id="ARBA00022487"/>
    </source>
</evidence>
<keyword evidence="5" id="KW-0325">Glycoprotein</keyword>
<accession>A0A0K1YW40</accession>
<keyword evidence="2" id="KW-0719">Serine esterase</keyword>
<evidence type="ECO:0000313" key="8">
    <source>
        <dbReference type="EMBL" id="AKZ17666.1"/>
    </source>
</evidence>
<keyword evidence="3 6" id="KW-0378">Hydrolase</keyword>
<keyword evidence="4" id="KW-1015">Disulfide bond</keyword>
<name>A0A0K1YW40_TENMO</name>
<feature type="signal peptide" evidence="6">
    <location>
        <begin position="1"/>
        <end position="24"/>
    </location>
</feature>
<dbReference type="Pfam" id="PF00135">
    <property type="entry name" value="COesterase"/>
    <property type="match status" value="1"/>
</dbReference>
<dbReference type="GO" id="GO:0052689">
    <property type="term" value="F:carboxylic ester hydrolase activity"/>
    <property type="evidence" value="ECO:0007669"/>
    <property type="project" value="UniProtKB-KW"/>
</dbReference>
<sequence>MSLKRCLSTLLFILIWGQCDKSLGNLIVSTKNGLIRGREAQTIELNLTYYAYQGIPFAEPPVGNLRFEPPVPKNNWEGTLDATKDGNICVQSSDPVVGSEDCLFVNVYVPKTSKFNTKLLPTMVFIYGGGFEAGFATYDLYGPDYLLEKDVVVATLNYRLGILGFLSTGDMVVPGNNGLKDQVMALKWIKNNIENFGGDPNKITIFGQSAGSASVSYHMQSPQSKGLFNRAIMESGVSLSSWAFSRRVPEVVKIIAKDLSLDTSTSRKIVDGLKEINYTILQTKASSAVSFQYLTNDPRRGFMLGPVIEPEHSNAFFTNKSYELLANGQFSKVTCIVGFNSLEGTFNFGTLFKLFLLSYDINPTKLMPVDLNVNDNKIALAANQIKNFYFGNNLIAFSDRKLMKFLSDDLFVRPIREYVRQVSKYVPVYFYRFSYEGALWGLQNRTQPGVAHSEELGYIWRSKFTPSQRDILTRKRMTSMWTDFAKFGNPTPKKYFTTSEVIWKRTDENFTYLDIEDELYLRQLPEKSNMALWDEIYQVYGNRPFDTY</sequence>
<evidence type="ECO:0000259" key="7">
    <source>
        <dbReference type="Pfam" id="PF00135"/>
    </source>
</evidence>
<dbReference type="EC" id="3.1.1.-" evidence="6"/>
<dbReference type="FunFam" id="3.40.50.1820:FF:000155">
    <property type="entry name" value="Carboxylic ester hydrolase"/>
    <property type="match status" value="1"/>
</dbReference>
<organism evidence="8">
    <name type="scientific">Tenebrio molitor</name>
    <name type="common">Yellow mealworm beetle</name>
    <dbReference type="NCBI Taxonomy" id="7067"/>
    <lineage>
        <taxon>Eukaryota</taxon>
        <taxon>Metazoa</taxon>
        <taxon>Ecdysozoa</taxon>
        <taxon>Arthropoda</taxon>
        <taxon>Hexapoda</taxon>
        <taxon>Insecta</taxon>
        <taxon>Pterygota</taxon>
        <taxon>Neoptera</taxon>
        <taxon>Endopterygota</taxon>
        <taxon>Coleoptera</taxon>
        <taxon>Polyphaga</taxon>
        <taxon>Cucujiformia</taxon>
        <taxon>Tenebrionidae</taxon>
        <taxon>Tenebrio</taxon>
    </lineage>
</organism>
<proteinExistence type="evidence at transcript level"/>
<dbReference type="InterPro" id="IPR029058">
    <property type="entry name" value="AB_hydrolase_fold"/>
</dbReference>
<dbReference type="PROSITE" id="PS00941">
    <property type="entry name" value="CARBOXYLESTERASE_B_2"/>
    <property type="match status" value="1"/>
</dbReference>
<dbReference type="InterPro" id="IPR050309">
    <property type="entry name" value="Type-B_Carboxylest/Lipase"/>
</dbReference>
<evidence type="ECO:0000256" key="3">
    <source>
        <dbReference type="ARBA" id="ARBA00022801"/>
    </source>
</evidence>
<dbReference type="InterPro" id="IPR019819">
    <property type="entry name" value="Carboxylesterase_B_CS"/>
</dbReference>
<reference evidence="8" key="1">
    <citation type="submission" date="2015-02" db="EMBL/GenBank/DDBJ databases">
        <title>Identification of putative odorant-degrading enzyme genes from the yellow mealworm beetle, Tenebrio molitor.</title>
        <authorList>
            <person name="Liu S."/>
        </authorList>
    </citation>
    <scope>NUCLEOTIDE SEQUENCE</scope>
    <source>
        <strain evidence="8">AAU-P</strain>
    </source>
</reference>
<evidence type="ECO:0000256" key="6">
    <source>
        <dbReference type="RuleBase" id="RU361235"/>
    </source>
</evidence>
<dbReference type="Gene3D" id="3.40.50.1820">
    <property type="entry name" value="alpha/beta hydrolase"/>
    <property type="match status" value="1"/>
</dbReference>
<feature type="chain" id="PRO_5005392953" description="Carboxylic ester hydrolase" evidence="6">
    <location>
        <begin position="25"/>
        <end position="548"/>
    </location>
</feature>
<dbReference type="PROSITE" id="PS00122">
    <property type="entry name" value="CARBOXYLESTERASE_B_1"/>
    <property type="match status" value="1"/>
</dbReference>
<dbReference type="ESTHER" id="tenmo-a0a0k1yw40">
    <property type="family name" value="Carb_B_Arthropoda"/>
</dbReference>